<keyword evidence="4 6" id="KW-0378">Hydrolase</keyword>
<keyword evidence="9" id="KW-1185">Reference proteome</keyword>
<dbReference type="SUPFAM" id="SSF51306">
    <property type="entry name" value="LexA/Signal peptidase"/>
    <property type="match status" value="1"/>
</dbReference>
<reference evidence="8 9" key="1">
    <citation type="submission" date="2020-08" db="EMBL/GenBank/DDBJ databases">
        <authorList>
            <person name="Liu C."/>
            <person name="Sun Q."/>
        </authorList>
    </citation>
    <scope>NUCLEOTIDE SEQUENCE [LARGE SCALE GENOMIC DNA]</scope>
    <source>
        <strain evidence="8 9">NSJ-61</strain>
    </source>
</reference>
<evidence type="ECO:0000256" key="4">
    <source>
        <dbReference type="ARBA" id="ARBA00022801"/>
    </source>
</evidence>
<comment type="similarity">
    <text evidence="2 6">Belongs to the peptidase S26 family.</text>
</comment>
<keyword evidence="3 6" id="KW-0645">Protease</keyword>
<dbReference type="Pfam" id="PF10502">
    <property type="entry name" value="Peptidase_S26"/>
    <property type="match status" value="1"/>
</dbReference>
<dbReference type="RefSeq" id="WP_117452203.1">
    <property type="nucleotide sequence ID" value="NZ_CP060636.1"/>
</dbReference>
<evidence type="ECO:0000313" key="9">
    <source>
        <dbReference type="Proteomes" id="UP000515856"/>
    </source>
</evidence>
<dbReference type="GO" id="GO:0005886">
    <property type="term" value="C:plasma membrane"/>
    <property type="evidence" value="ECO:0007669"/>
    <property type="project" value="UniProtKB-SubCell"/>
</dbReference>
<dbReference type="PANTHER" id="PTHR43390:SF1">
    <property type="entry name" value="CHLOROPLAST PROCESSING PEPTIDASE"/>
    <property type="match status" value="1"/>
</dbReference>
<feature type="domain" description="Peptidase S26" evidence="7">
    <location>
        <begin position="26"/>
        <end position="184"/>
    </location>
</feature>
<dbReference type="GO" id="GO:0009003">
    <property type="term" value="F:signal peptidase activity"/>
    <property type="evidence" value="ECO:0007669"/>
    <property type="project" value="UniProtKB-EC"/>
</dbReference>
<dbReference type="Gene3D" id="2.10.109.10">
    <property type="entry name" value="Umud Fragment, subunit A"/>
    <property type="match status" value="1"/>
</dbReference>
<dbReference type="NCBIfam" id="TIGR02227">
    <property type="entry name" value="sigpep_I_bact"/>
    <property type="match status" value="1"/>
</dbReference>
<dbReference type="PROSITE" id="PS00501">
    <property type="entry name" value="SPASE_I_1"/>
    <property type="match status" value="1"/>
</dbReference>
<proteinExistence type="inferred from homology"/>
<feature type="active site" evidence="5">
    <location>
        <position position="55"/>
    </location>
</feature>
<evidence type="ECO:0000256" key="3">
    <source>
        <dbReference type="ARBA" id="ARBA00022670"/>
    </source>
</evidence>
<dbReference type="KEGG" id="ehn:H9Q80_15880"/>
<dbReference type="EC" id="3.4.21.89" evidence="6"/>
<evidence type="ECO:0000313" key="8">
    <source>
        <dbReference type="EMBL" id="QNM11709.1"/>
    </source>
</evidence>
<organism evidence="8 9">
    <name type="scientific">[Eubacterium] hominis</name>
    <dbReference type="NCBI Taxonomy" id="2764325"/>
    <lineage>
        <taxon>Bacteria</taxon>
        <taxon>Bacillati</taxon>
        <taxon>Bacillota</taxon>
        <taxon>Erysipelotrichia</taxon>
        <taxon>Erysipelotrichales</taxon>
        <taxon>Erysipelotrichaceae</taxon>
        <taxon>Amedibacillus</taxon>
    </lineage>
</organism>
<dbReference type="PRINTS" id="PR00727">
    <property type="entry name" value="LEADERPTASE"/>
</dbReference>
<evidence type="ECO:0000256" key="6">
    <source>
        <dbReference type="RuleBase" id="RU362042"/>
    </source>
</evidence>
<evidence type="ECO:0000256" key="1">
    <source>
        <dbReference type="ARBA" id="ARBA00004401"/>
    </source>
</evidence>
<protein>
    <recommendedName>
        <fullName evidence="6">Signal peptidase I</fullName>
        <ecNumber evidence="6">3.4.21.89</ecNumber>
    </recommendedName>
</protein>
<name>A0A7G9GLM7_9FIRM</name>
<evidence type="ECO:0000256" key="5">
    <source>
        <dbReference type="PIRSR" id="PIRSR600223-1"/>
    </source>
</evidence>
<dbReference type="AlphaFoldDB" id="A0A7G9GLM7"/>
<dbReference type="InterPro" id="IPR036286">
    <property type="entry name" value="LexA/Signal_pep-like_sf"/>
</dbReference>
<dbReference type="Proteomes" id="UP000515856">
    <property type="component" value="Chromosome"/>
</dbReference>
<keyword evidence="6" id="KW-1133">Transmembrane helix</keyword>
<dbReference type="GO" id="GO:0004252">
    <property type="term" value="F:serine-type endopeptidase activity"/>
    <property type="evidence" value="ECO:0007669"/>
    <property type="project" value="InterPro"/>
</dbReference>
<accession>A0A7G9GLM7</accession>
<keyword evidence="6" id="KW-0812">Transmembrane</keyword>
<sequence>MARENNRHKGDSKETLGKVIASNLFSLLKIFLLCLVAVYGTFNYLVKPTWIYGVSMYPTLKDGAFVVSNAFVGHFMDVHRQDIVIAYDSKFAPVVIVKRVIGLPGDTIYAKNDIVYVNGKPLDEPYLESDYARTFRELQGSFTSDFGPVTLGEDEYFLMGDNRVKSEDSRVRGPIKRDAIKACGTFVILKGK</sequence>
<comment type="subcellular location">
    <subcellularLocation>
        <location evidence="1">Cell membrane</location>
        <topology evidence="1">Single-pass type II membrane protein</topology>
    </subcellularLocation>
    <subcellularLocation>
        <location evidence="6">Membrane</location>
        <topology evidence="6">Single-pass type II membrane protein</topology>
    </subcellularLocation>
</comment>
<feature type="active site" evidence="5">
    <location>
        <position position="98"/>
    </location>
</feature>
<dbReference type="CDD" id="cd06530">
    <property type="entry name" value="S26_SPase_I"/>
    <property type="match status" value="1"/>
</dbReference>
<gene>
    <name evidence="8" type="primary">lepB</name>
    <name evidence="8" type="ORF">H9Q80_15880</name>
</gene>
<comment type="catalytic activity">
    <reaction evidence="6">
        <text>Cleavage of hydrophobic, N-terminal signal or leader sequences from secreted and periplasmic proteins.</text>
        <dbReference type="EC" id="3.4.21.89"/>
    </reaction>
</comment>
<keyword evidence="6" id="KW-0472">Membrane</keyword>
<dbReference type="InterPro" id="IPR000223">
    <property type="entry name" value="Pept_S26A_signal_pept_1"/>
</dbReference>
<evidence type="ECO:0000259" key="7">
    <source>
        <dbReference type="Pfam" id="PF10502"/>
    </source>
</evidence>
<dbReference type="InterPro" id="IPR019756">
    <property type="entry name" value="Pept_S26A_signal_pept_1_Ser-AS"/>
</dbReference>
<dbReference type="InterPro" id="IPR019533">
    <property type="entry name" value="Peptidase_S26"/>
</dbReference>
<dbReference type="GO" id="GO:0006465">
    <property type="term" value="P:signal peptide processing"/>
    <property type="evidence" value="ECO:0007669"/>
    <property type="project" value="InterPro"/>
</dbReference>
<dbReference type="PANTHER" id="PTHR43390">
    <property type="entry name" value="SIGNAL PEPTIDASE I"/>
    <property type="match status" value="1"/>
</dbReference>
<dbReference type="EMBL" id="CP060636">
    <property type="protein sequence ID" value="QNM11709.1"/>
    <property type="molecule type" value="Genomic_DNA"/>
</dbReference>
<evidence type="ECO:0000256" key="2">
    <source>
        <dbReference type="ARBA" id="ARBA00009370"/>
    </source>
</evidence>
<feature type="transmembrane region" description="Helical" evidence="6">
    <location>
        <begin position="20"/>
        <end position="46"/>
    </location>
</feature>